<keyword evidence="6" id="KW-1185">Reference proteome</keyword>
<feature type="region of interest" description="Disordered" evidence="2">
    <location>
        <begin position="328"/>
        <end position="348"/>
    </location>
</feature>
<evidence type="ECO:0008006" key="7">
    <source>
        <dbReference type="Google" id="ProtNLM"/>
    </source>
</evidence>
<gene>
    <name evidence="5" type="ORF">FSP39_018896</name>
</gene>
<dbReference type="InterPro" id="IPR000477">
    <property type="entry name" value="RT_dom"/>
</dbReference>
<dbReference type="Gene3D" id="3.10.10.10">
    <property type="entry name" value="HIV Type 1 Reverse Transcriptase, subunit A, domain 1"/>
    <property type="match status" value="1"/>
</dbReference>
<feature type="compositionally biased region" description="Polar residues" evidence="2">
    <location>
        <begin position="330"/>
        <end position="348"/>
    </location>
</feature>
<evidence type="ECO:0000256" key="1">
    <source>
        <dbReference type="PROSITE-ProRule" id="PRU00723"/>
    </source>
</evidence>
<organism evidence="5 6">
    <name type="scientific">Pinctada imbricata</name>
    <name type="common">Atlantic pearl-oyster</name>
    <name type="synonym">Pinctada martensii</name>
    <dbReference type="NCBI Taxonomy" id="66713"/>
    <lineage>
        <taxon>Eukaryota</taxon>
        <taxon>Metazoa</taxon>
        <taxon>Spiralia</taxon>
        <taxon>Lophotrochozoa</taxon>
        <taxon>Mollusca</taxon>
        <taxon>Bivalvia</taxon>
        <taxon>Autobranchia</taxon>
        <taxon>Pteriomorphia</taxon>
        <taxon>Pterioida</taxon>
        <taxon>Pterioidea</taxon>
        <taxon>Pteriidae</taxon>
        <taxon>Pinctada</taxon>
    </lineage>
</organism>
<sequence length="762" mass="86519">MPPRRSSRPPKPKKRTASEADLSGPSSEMRCDEGAQNLSLNDQIKKCIREEVPDIIRSVIAELRTEGQTPTPTCSTNTNSERPDNTGTSEATLAQPAQTPNHMAVAAIIEESPASTSKYSISKPLEVGIDTKLKNKIWANEFIELEALMVHKSKTSNHLKMVENNGAISFVRAKSNNYKFYNIVQWNTAFHKFVAIYCQKFPEECSKLMKYAVTISTLASQASLQAALTYDRTFREWREADPDELPWGQVNLELYQHALGTALHQKWSGPGQLQSNNFRPYNDSNQYTSPSSYCYQFNNNKGKCPRKSCLYPHVCQYCRGNHHKGLCPSKQRQQQTGSSTKSAVASTQRKAIAPKKINEFQISTPVSVNKLKFWLTGYDSQMKRYLLNGFQFGFRIPYEGLRKFRSHKNLKSANENKLIIADTIQSEISKKRVEGPFYKPPFPNLQCSPLGLVPKKESGKFRMIHHLSFPEGGSINDGISHEHCAVKYQSLDDAVAQIKKFGVGALLAKTDIAEAFKNIPIHPDDFELLGFTFNEQFYFDKTLPFGLSFSCNLFEKFSTALHWILTSHFKNTGCVHVLDDYLFIGPPSSNNCQKDLHNFLSLCQDIGLPIKHEKTVLPTTTLTFLGLEIDTVKYEMRLPLDKLRNLRETLVSFQYRRKTTLRELQSLIGLLNFACTVVVPGRPFLRRLIDLTKGIQRPHHFRKLNSEARADIKAWLLFIEYFNGKALILSDIWSSSNVLNLYTDTSNLGFGGTFHKHWFYGS</sequence>
<dbReference type="Pfam" id="PF00078">
    <property type="entry name" value="RVT_1"/>
    <property type="match status" value="1"/>
</dbReference>
<dbReference type="InterPro" id="IPR052055">
    <property type="entry name" value="Hepadnavirus_pol/RT"/>
</dbReference>
<dbReference type="PROSITE" id="PS50103">
    <property type="entry name" value="ZF_C3H1"/>
    <property type="match status" value="1"/>
</dbReference>
<proteinExistence type="predicted"/>
<dbReference type="Proteomes" id="UP001186944">
    <property type="component" value="Unassembled WGS sequence"/>
</dbReference>
<feature type="compositionally biased region" description="Basic residues" evidence="2">
    <location>
        <begin position="1"/>
        <end position="15"/>
    </location>
</feature>
<dbReference type="InterPro" id="IPR043502">
    <property type="entry name" value="DNA/RNA_pol_sf"/>
</dbReference>
<dbReference type="AlphaFoldDB" id="A0AA89BHH9"/>
<evidence type="ECO:0000256" key="2">
    <source>
        <dbReference type="SAM" id="MobiDB-lite"/>
    </source>
</evidence>
<keyword evidence="1" id="KW-0863">Zinc-finger</keyword>
<evidence type="ECO:0000259" key="3">
    <source>
        <dbReference type="PROSITE" id="PS50103"/>
    </source>
</evidence>
<dbReference type="InterPro" id="IPR043128">
    <property type="entry name" value="Rev_trsase/Diguanyl_cyclase"/>
</dbReference>
<accession>A0AA89BHH9</accession>
<dbReference type="Gene3D" id="3.30.70.270">
    <property type="match status" value="1"/>
</dbReference>
<dbReference type="InterPro" id="IPR000571">
    <property type="entry name" value="Znf_CCCH"/>
</dbReference>
<dbReference type="PROSITE" id="PS50878">
    <property type="entry name" value="RT_POL"/>
    <property type="match status" value="1"/>
</dbReference>
<evidence type="ECO:0000313" key="6">
    <source>
        <dbReference type="Proteomes" id="UP001186944"/>
    </source>
</evidence>
<dbReference type="PANTHER" id="PTHR33050:SF8">
    <property type="entry name" value="REVERSE TRANSCRIPTASE DOMAIN-CONTAINING PROTEIN"/>
    <property type="match status" value="1"/>
</dbReference>
<feature type="zinc finger region" description="C3H1-type" evidence="1">
    <location>
        <begin position="288"/>
        <end position="316"/>
    </location>
</feature>
<feature type="compositionally biased region" description="Low complexity" evidence="2">
    <location>
        <begin position="69"/>
        <end position="80"/>
    </location>
</feature>
<dbReference type="PANTHER" id="PTHR33050">
    <property type="entry name" value="REVERSE TRANSCRIPTASE DOMAIN-CONTAINING PROTEIN"/>
    <property type="match status" value="1"/>
</dbReference>
<feature type="domain" description="C3H1-type" evidence="3">
    <location>
        <begin position="288"/>
        <end position="316"/>
    </location>
</feature>
<dbReference type="SUPFAM" id="SSF56672">
    <property type="entry name" value="DNA/RNA polymerases"/>
    <property type="match status" value="1"/>
</dbReference>
<comment type="caution">
    <text evidence="5">The sequence shown here is derived from an EMBL/GenBank/DDBJ whole genome shotgun (WGS) entry which is preliminary data.</text>
</comment>
<evidence type="ECO:0000259" key="4">
    <source>
        <dbReference type="PROSITE" id="PS50878"/>
    </source>
</evidence>
<dbReference type="EMBL" id="VSWD01000036">
    <property type="protein sequence ID" value="KAK3082570.1"/>
    <property type="molecule type" value="Genomic_DNA"/>
</dbReference>
<feature type="domain" description="Reverse transcriptase" evidence="4">
    <location>
        <begin position="434"/>
        <end position="629"/>
    </location>
</feature>
<keyword evidence="1" id="KW-0479">Metal-binding</keyword>
<dbReference type="CDD" id="cd03714">
    <property type="entry name" value="RT_DIRS1"/>
    <property type="match status" value="1"/>
</dbReference>
<protein>
    <recommendedName>
        <fullName evidence="7">Reverse transcriptase domain-containing protein</fullName>
    </recommendedName>
</protein>
<keyword evidence="1" id="KW-0862">Zinc</keyword>
<reference evidence="5" key="1">
    <citation type="submission" date="2019-08" db="EMBL/GenBank/DDBJ databases">
        <title>The improved chromosome-level genome for the pearl oyster Pinctada fucata martensii using PacBio sequencing and Hi-C.</title>
        <authorList>
            <person name="Zheng Z."/>
        </authorList>
    </citation>
    <scope>NUCLEOTIDE SEQUENCE</scope>
    <source>
        <strain evidence="5">ZZ-2019</strain>
        <tissue evidence="5">Adductor muscle</tissue>
    </source>
</reference>
<name>A0AA89BHH9_PINIB</name>
<dbReference type="GO" id="GO:0008270">
    <property type="term" value="F:zinc ion binding"/>
    <property type="evidence" value="ECO:0007669"/>
    <property type="project" value="UniProtKB-KW"/>
</dbReference>
<feature type="region of interest" description="Disordered" evidence="2">
    <location>
        <begin position="63"/>
        <end position="90"/>
    </location>
</feature>
<evidence type="ECO:0000313" key="5">
    <source>
        <dbReference type="EMBL" id="KAK3082570.1"/>
    </source>
</evidence>
<feature type="region of interest" description="Disordered" evidence="2">
    <location>
        <begin position="1"/>
        <end position="34"/>
    </location>
</feature>